<dbReference type="PANTHER" id="PTHR47338">
    <property type="entry name" value="ZN(II)2CYS6 TRANSCRIPTION FACTOR (EUROFUNG)-RELATED"/>
    <property type="match status" value="1"/>
</dbReference>
<dbReference type="Pfam" id="PF00172">
    <property type="entry name" value="Zn_clus"/>
    <property type="match status" value="1"/>
</dbReference>
<feature type="compositionally biased region" description="Basic and acidic residues" evidence="6">
    <location>
        <begin position="76"/>
        <end position="88"/>
    </location>
</feature>
<evidence type="ECO:0000256" key="3">
    <source>
        <dbReference type="ARBA" id="ARBA00023015"/>
    </source>
</evidence>
<comment type="subcellular location">
    <subcellularLocation>
        <location evidence="1">Nucleus</location>
    </subcellularLocation>
</comment>
<feature type="compositionally biased region" description="Polar residues" evidence="6">
    <location>
        <begin position="637"/>
        <end position="652"/>
    </location>
</feature>
<dbReference type="GO" id="GO:0000981">
    <property type="term" value="F:DNA-binding transcription factor activity, RNA polymerase II-specific"/>
    <property type="evidence" value="ECO:0007669"/>
    <property type="project" value="InterPro"/>
</dbReference>
<dbReference type="CDD" id="cd12148">
    <property type="entry name" value="fungal_TF_MHR"/>
    <property type="match status" value="2"/>
</dbReference>
<dbReference type="GO" id="GO:0005634">
    <property type="term" value="C:nucleus"/>
    <property type="evidence" value="ECO:0007669"/>
    <property type="project" value="UniProtKB-SubCell"/>
</dbReference>
<feature type="compositionally biased region" description="Polar residues" evidence="6">
    <location>
        <begin position="599"/>
        <end position="610"/>
    </location>
</feature>
<dbReference type="GO" id="GO:0008270">
    <property type="term" value="F:zinc ion binding"/>
    <property type="evidence" value="ECO:0007669"/>
    <property type="project" value="InterPro"/>
</dbReference>
<evidence type="ECO:0000256" key="2">
    <source>
        <dbReference type="ARBA" id="ARBA00022723"/>
    </source>
</evidence>
<dbReference type="InterPro" id="IPR050815">
    <property type="entry name" value="TF_fung"/>
</dbReference>
<feature type="region of interest" description="Disordered" evidence="6">
    <location>
        <begin position="57"/>
        <end position="147"/>
    </location>
</feature>
<dbReference type="EMBL" id="JAAAUY010000023">
    <property type="protein sequence ID" value="KAF9337556.1"/>
    <property type="molecule type" value="Genomic_DNA"/>
</dbReference>
<comment type="caution">
    <text evidence="8">The sequence shown here is derived from an EMBL/GenBank/DDBJ whole genome shotgun (WGS) entry which is preliminary data.</text>
</comment>
<feature type="domain" description="Zn(2)-C6 fungal-type" evidence="7">
    <location>
        <begin position="9"/>
        <end position="38"/>
    </location>
</feature>
<reference evidence="8" key="1">
    <citation type="journal article" date="2020" name="Fungal Divers.">
        <title>Resolving the Mortierellaceae phylogeny through synthesis of multi-gene phylogenetics and phylogenomics.</title>
        <authorList>
            <person name="Vandepol N."/>
            <person name="Liber J."/>
            <person name="Desiro A."/>
            <person name="Na H."/>
            <person name="Kennedy M."/>
            <person name="Barry K."/>
            <person name="Grigoriev I.V."/>
            <person name="Miller A.N."/>
            <person name="O'Donnell K."/>
            <person name="Stajich J.E."/>
            <person name="Bonito G."/>
        </authorList>
    </citation>
    <scope>NUCLEOTIDE SEQUENCE</scope>
    <source>
        <strain evidence="8">NVP1</strain>
    </source>
</reference>
<evidence type="ECO:0000313" key="8">
    <source>
        <dbReference type="EMBL" id="KAF9337556.1"/>
    </source>
</evidence>
<evidence type="ECO:0000313" key="9">
    <source>
        <dbReference type="Proteomes" id="UP000696485"/>
    </source>
</evidence>
<evidence type="ECO:0000256" key="6">
    <source>
        <dbReference type="SAM" id="MobiDB-lite"/>
    </source>
</evidence>
<dbReference type="SUPFAM" id="SSF57701">
    <property type="entry name" value="Zn2/Cys6 DNA-binding domain"/>
    <property type="match status" value="1"/>
</dbReference>
<gene>
    <name evidence="8" type="ORF">BG006_004160</name>
</gene>
<dbReference type="InterPro" id="IPR001138">
    <property type="entry name" value="Zn2Cys6_DnaBD"/>
</dbReference>
<proteinExistence type="predicted"/>
<keyword evidence="2" id="KW-0479">Metal-binding</keyword>
<dbReference type="CDD" id="cd00067">
    <property type="entry name" value="GAL4"/>
    <property type="match status" value="1"/>
</dbReference>
<sequence length="1113" mass="123727">MPVPGKMRKRHKRKCDSGVPCSNCKRNSADCLYTEAQQSRSTWGDSPLSKEKVNGVLVNQSQTASSNPPESLPKTEPADKNLDAKIATREGLPGSELSSVSGLGAGSGSGSGASTKPTPAFFNPGVASEETSLDRRKQVLTSQSKQISKAIRHLENPGHGSDPSGMLSQQNTLSYYRDEDSRLVNGSGNIPNSQTPMDYTISNNGYSSFSDRVDPSAPISSINSINARQNQVSSIHQRHLELSQQLLVDDPRELSQTFNYAMPPTVESSPNFVYPQQPDSSIPVRSSGISTMSSGNKSQASVQKQVAAARMQKIAKDMLDIKKYDYSIRLMRHISQEEDQLWVAPHSVVDNDIQGIPSKLLLLPKDANYLVDVFFENACFYYPIVNRAVVELQLMEPQTPQALFLLNIIFMAACKHLARSTDIKRAVQFRERAREIQYYIDGRVRLSRMQANILGSQVVYGSFVIVIGMAQVAGTFGDLNCAGDPDMQGFDIQAEYRSVQSKKGSIPEAAYQARLWAFWAYYIRDSMSRLYFGWPHGMDTMIVTAELPKIKGCVGLGGKTKNLMGASKMEGGGTRKRRESSFNRNTVLPGKKLMKAESRSAQTDQGMYRTSLSMLDDEDSDDDNKSNKSHDSDDQGNDTMTTSASNPSLNKRSTLKDALSRDDGSSLSGLSKSLLKQQSQGHTPTKRHNLGDVQETKRHMDRMKLLLEAEEDTTDGGSYARVLFLEEVKLWSIGRRVSMYLANRATSSPSSFDLDSEAISHPFGSAALSTSTFEASRCSERAWLRDQELQSIQADLIAWDHALPGFLRFRSDVDQSDVNHKVNGKMGILTMMYYTVTIMLQSSYLPIPQYLSSSHQTSRASSYKSPESLSREFDGIFSRAMSTTSTLDETRIKLEDDYFRSSSTPRSPSAKGYFNTAHQICTQLSNVLYHHVEMLLDSYPNWCSIQSKINHSLIAAMRVSCLNARLSSNSRAIRDEAKAGFKYGSDLFKRQAVLPEPLTIRDWPAEEDVNVMQNLEEEFRELMTNQEGDLATALRQELAEIEGNYDPKAELHPLYNEGQESYYSNPNDPNGVPLPLDSMGYDIFQGQNGIPNPPQHVFGLGNDGFKFEYSMDA</sequence>
<organism evidence="8 9">
    <name type="scientific">Podila minutissima</name>
    <dbReference type="NCBI Taxonomy" id="64525"/>
    <lineage>
        <taxon>Eukaryota</taxon>
        <taxon>Fungi</taxon>
        <taxon>Fungi incertae sedis</taxon>
        <taxon>Mucoromycota</taxon>
        <taxon>Mortierellomycotina</taxon>
        <taxon>Mortierellomycetes</taxon>
        <taxon>Mortierellales</taxon>
        <taxon>Mortierellaceae</taxon>
        <taxon>Podila</taxon>
    </lineage>
</organism>
<feature type="compositionally biased region" description="Basic and acidic residues" evidence="6">
    <location>
        <begin position="623"/>
        <end position="633"/>
    </location>
</feature>
<feature type="compositionally biased region" description="Low complexity" evidence="6">
    <location>
        <begin position="90"/>
        <end position="102"/>
    </location>
</feature>
<evidence type="ECO:0000256" key="4">
    <source>
        <dbReference type="ARBA" id="ARBA00023163"/>
    </source>
</evidence>
<evidence type="ECO:0000256" key="5">
    <source>
        <dbReference type="ARBA" id="ARBA00023242"/>
    </source>
</evidence>
<dbReference type="Proteomes" id="UP000696485">
    <property type="component" value="Unassembled WGS sequence"/>
</dbReference>
<keyword evidence="3" id="KW-0805">Transcription regulation</keyword>
<name>A0A9P5SSI4_9FUNG</name>
<evidence type="ECO:0000259" key="7">
    <source>
        <dbReference type="Pfam" id="PF00172"/>
    </source>
</evidence>
<feature type="region of interest" description="Disordered" evidence="6">
    <location>
        <begin position="277"/>
        <end position="298"/>
    </location>
</feature>
<dbReference type="InterPro" id="IPR036864">
    <property type="entry name" value="Zn2-C6_fun-type_DNA-bd_sf"/>
</dbReference>
<keyword evidence="5" id="KW-0539">Nucleus</keyword>
<keyword evidence="9" id="KW-1185">Reference proteome</keyword>
<dbReference type="Gene3D" id="4.10.240.10">
    <property type="entry name" value="Zn(2)-C6 fungal-type DNA-binding domain"/>
    <property type="match status" value="1"/>
</dbReference>
<dbReference type="AlphaFoldDB" id="A0A9P5SSI4"/>
<feature type="compositionally biased region" description="Low complexity" evidence="6">
    <location>
        <begin position="665"/>
        <end position="681"/>
    </location>
</feature>
<keyword evidence="4" id="KW-0804">Transcription</keyword>
<feature type="compositionally biased region" description="Polar residues" evidence="6">
    <location>
        <begin position="277"/>
        <end position="296"/>
    </location>
</feature>
<feature type="compositionally biased region" description="Basic and acidic residues" evidence="6">
    <location>
        <begin position="654"/>
        <end position="664"/>
    </location>
</feature>
<accession>A0A9P5SSI4</accession>
<protein>
    <recommendedName>
        <fullName evidence="7">Zn(2)-C6 fungal-type domain-containing protein</fullName>
    </recommendedName>
</protein>
<feature type="compositionally biased region" description="Polar residues" evidence="6">
    <location>
        <begin position="57"/>
        <end position="69"/>
    </location>
</feature>
<evidence type="ECO:0000256" key="1">
    <source>
        <dbReference type="ARBA" id="ARBA00004123"/>
    </source>
</evidence>
<feature type="region of interest" description="Disordered" evidence="6">
    <location>
        <begin position="564"/>
        <end position="697"/>
    </location>
</feature>
<dbReference type="PANTHER" id="PTHR47338:SF5">
    <property type="entry name" value="ZN(II)2CYS6 TRANSCRIPTION FACTOR (EUROFUNG)"/>
    <property type="match status" value="1"/>
</dbReference>